<comment type="caution">
    <text evidence="2">The sequence shown here is derived from an EMBL/GenBank/DDBJ whole genome shotgun (WGS) entry which is preliminary data.</text>
</comment>
<gene>
    <name evidence="2" type="ORF">Triagg1_9232</name>
</gene>
<evidence type="ECO:0000256" key="1">
    <source>
        <dbReference type="SAM" id="MobiDB-lite"/>
    </source>
</evidence>
<keyword evidence="3" id="KW-1185">Reference proteome</keyword>
<dbReference type="Proteomes" id="UP001273209">
    <property type="component" value="Unassembled WGS sequence"/>
</dbReference>
<proteinExistence type="predicted"/>
<dbReference type="RefSeq" id="XP_062751841.1">
    <property type="nucleotide sequence ID" value="XM_062904167.1"/>
</dbReference>
<accession>A0AAE1I8Y9</accession>
<protein>
    <submittedName>
        <fullName evidence="2">Uncharacterized protein</fullName>
    </submittedName>
</protein>
<dbReference type="AlphaFoldDB" id="A0AAE1I8Y9"/>
<name>A0AAE1I8Y9_9HYPO</name>
<dbReference type="EMBL" id="JAWRVG010000050">
    <property type="protein sequence ID" value="KAK4064076.1"/>
    <property type="molecule type" value="Genomic_DNA"/>
</dbReference>
<sequence length="764" mass="83835">MDLAPDTKGLIQPMGQTPTSISNLQQDVFNPTFKIEGLGNLPGMNQVGLENHLQLHGMNPTTSPTSILQAPGPGQAFALPGYQNQNPFNDNSMSFLQSFGPIHTSSPANLLQPFETNQTLNNTNFLQSSGMNQIPDQTNFLQSPEMNQIFNQADPMPLYGMNWGINAMGYQQQFGMNPNLGSMGHQQLQMSLNQVPTGVSAGLFDSSTAFASAPSCINYLPTPPPTSPESSTPFSINQHMSPNVDGTMNQWVNTSVALPQEFALPVGNSLHNLAIGSGIGMNIGMIPCQEMHLPAQNWLPDFTNMGMNANLQHPPVSSGVQNMSTGSGMNMNVNFLQQTRCAATKGLQKPSVGNGIPRQSQAQLPRTIAIKQASREVKKAKNQALGPQHPGPTRIKKTLNGNTASSLDNRLTRYDLIRRVTPNMTNLAPTISPKLRAAMDAAIANGAKAVAQTAILGSSTVSQNSSQSTQAPAEQKVKVKIEPHQHAAFRVAQRPTQQVPQPLAQMPLQQSAQQAIQNAVRRTVQQATQMPNQRPAQKLLSKPMISPPVEQQAQREQRPIQQPVQQPVRESIEQQPTQQTGFYGTPPAIPLDDLLTLLSDKHWEFWHRLDAIQMRQLMALTLTEADIHQAWRQRLCVRVKSNDFVRVYELGGFLYEVHGNPSGGFKGAIAIDMRQYAGLLARFRPKCCNSLDYAQALAAAKARAEGKDQPEFDDLDQAQAMSDGVVRCLGLPSWWEIARLQKQREERIKDLIFKGEVEGKKTKK</sequence>
<evidence type="ECO:0000313" key="2">
    <source>
        <dbReference type="EMBL" id="KAK4064076.1"/>
    </source>
</evidence>
<reference evidence="2" key="1">
    <citation type="submission" date="2023-11" db="EMBL/GenBank/DDBJ databases">
        <title>The genome sequences of three competitors of mushroom-forming fungi.</title>
        <authorList>
            <person name="Beijen E."/>
            <person name="Ohm R.A."/>
        </authorList>
    </citation>
    <scope>NUCLEOTIDE SEQUENCE</scope>
    <source>
        <strain evidence="2">CBS 100526</strain>
    </source>
</reference>
<evidence type="ECO:0000313" key="3">
    <source>
        <dbReference type="Proteomes" id="UP001273209"/>
    </source>
</evidence>
<dbReference type="GeneID" id="87924072"/>
<organism evidence="2 3">
    <name type="scientific">Trichoderma aggressivum f. europaeum</name>
    <dbReference type="NCBI Taxonomy" id="173218"/>
    <lineage>
        <taxon>Eukaryota</taxon>
        <taxon>Fungi</taxon>
        <taxon>Dikarya</taxon>
        <taxon>Ascomycota</taxon>
        <taxon>Pezizomycotina</taxon>
        <taxon>Sordariomycetes</taxon>
        <taxon>Hypocreomycetidae</taxon>
        <taxon>Hypocreales</taxon>
        <taxon>Hypocreaceae</taxon>
        <taxon>Trichoderma</taxon>
    </lineage>
</organism>
<feature type="region of interest" description="Disordered" evidence="1">
    <location>
        <begin position="378"/>
        <end position="404"/>
    </location>
</feature>